<sequence>MKVLLFVLAAIASASAQSEGWCRCAAFVTYQYTEMMVYESAEIPIDNCVDDAKQCKNACTTQLNTMSDSGNLWYLTTTGTTVGQNVCTYLADHWVFFVHNHRVYGYYEICGGA</sequence>
<dbReference type="EMBL" id="JAXCGZ010009462">
    <property type="protein sequence ID" value="KAK7077174.1"/>
    <property type="molecule type" value="Genomic_DNA"/>
</dbReference>
<comment type="caution">
    <text evidence="2">The sequence shown here is derived from an EMBL/GenBank/DDBJ whole genome shotgun (WGS) entry which is preliminary data.</text>
</comment>
<evidence type="ECO:0000313" key="3">
    <source>
        <dbReference type="Proteomes" id="UP001381693"/>
    </source>
</evidence>
<keyword evidence="3" id="KW-1185">Reference proteome</keyword>
<evidence type="ECO:0000256" key="1">
    <source>
        <dbReference type="SAM" id="SignalP"/>
    </source>
</evidence>
<feature type="signal peptide" evidence="1">
    <location>
        <begin position="1"/>
        <end position="16"/>
    </location>
</feature>
<proteinExistence type="predicted"/>
<accession>A0AAN8XD88</accession>
<protein>
    <submittedName>
        <fullName evidence="2">Uncharacterized protein</fullName>
    </submittedName>
</protein>
<dbReference type="Proteomes" id="UP001381693">
    <property type="component" value="Unassembled WGS sequence"/>
</dbReference>
<dbReference type="AlphaFoldDB" id="A0AAN8XD88"/>
<feature type="chain" id="PRO_5042820366" evidence="1">
    <location>
        <begin position="17"/>
        <end position="113"/>
    </location>
</feature>
<evidence type="ECO:0000313" key="2">
    <source>
        <dbReference type="EMBL" id="KAK7077174.1"/>
    </source>
</evidence>
<organism evidence="2 3">
    <name type="scientific">Halocaridina rubra</name>
    <name type="common">Hawaiian red shrimp</name>
    <dbReference type="NCBI Taxonomy" id="373956"/>
    <lineage>
        <taxon>Eukaryota</taxon>
        <taxon>Metazoa</taxon>
        <taxon>Ecdysozoa</taxon>
        <taxon>Arthropoda</taxon>
        <taxon>Crustacea</taxon>
        <taxon>Multicrustacea</taxon>
        <taxon>Malacostraca</taxon>
        <taxon>Eumalacostraca</taxon>
        <taxon>Eucarida</taxon>
        <taxon>Decapoda</taxon>
        <taxon>Pleocyemata</taxon>
        <taxon>Caridea</taxon>
        <taxon>Atyoidea</taxon>
        <taxon>Atyidae</taxon>
        <taxon>Halocaridina</taxon>
    </lineage>
</organism>
<gene>
    <name evidence="2" type="ORF">SK128_018604</name>
</gene>
<name>A0AAN8XD88_HALRR</name>
<keyword evidence="1" id="KW-0732">Signal</keyword>
<reference evidence="2 3" key="1">
    <citation type="submission" date="2023-11" db="EMBL/GenBank/DDBJ databases">
        <title>Halocaridina rubra genome assembly.</title>
        <authorList>
            <person name="Smith C."/>
        </authorList>
    </citation>
    <scope>NUCLEOTIDE SEQUENCE [LARGE SCALE GENOMIC DNA]</scope>
    <source>
        <strain evidence="2">EP-1</strain>
        <tissue evidence="2">Whole</tissue>
    </source>
</reference>